<feature type="region of interest" description="Disordered" evidence="7">
    <location>
        <begin position="1"/>
        <end position="48"/>
    </location>
</feature>
<organism evidence="9 10">
    <name type="scientific">Viridothelium virens</name>
    <name type="common">Speckled blister lichen</name>
    <name type="synonym">Trypethelium virens</name>
    <dbReference type="NCBI Taxonomy" id="1048519"/>
    <lineage>
        <taxon>Eukaryota</taxon>
        <taxon>Fungi</taxon>
        <taxon>Dikarya</taxon>
        <taxon>Ascomycota</taxon>
        <taxon>Pezizomycotina</taxon>
        <taxon>Dothideomycetes</taxon>
        <taxon>Dothideomycetes incertae sedis</taxon>
        <taxon>Trypetheliales</taxon>
        <taxon>Trypetheliaceae</taxon>
        <taxon>Viridothelium</taxon>
    </lineage>
</organism>
<feature type="compositionally biased region" description="Acidic residues" evidence="7">
    <location>
        <begin position="135"/>
        <end position="153"/>
    </location>
</feature>
<dbReference type="SUPFAM" id="SSF54447">
    <property type="entry name" value="ssDNA-binding transcriptional regulator domain"/>
    <property type="match status" value="1"/>
</dbReference>
<dbReference type="GO" id="GO:0005634">
    <property type="term" value="C:nucleus"/>
    <property type="evidence" value="ECO:0007669"/>
    <property type="project" value="UniProtKB-SubCell"/>
</dbReference>
<name>A0A6A6H8X2_VIRVR</name>
<evidence type="ECO:0000256" key="5">
    <source>
        <dbReference type="ARBA" id="ARBA00023163"/>
    </source>
</evidence>
<dbReference type="EMBL" id="ML991800">
    <property type="protein sequence ID" value="KAF2234268.1"/>
    <property type="molecule type" value="Genomic_DNA"/>
</dbReference>
<dbReference type="GO" id="GO:0060261">
    <property type="term" value="P:positive regulation of transcription initiation by RNA polymerase II"/>
    <property type="evidence" value="ECO:0007669"/>
    <property type="project" value="InterPro"/>
</dbReference>
<dbReference type="GO" id="GO:0003677">
    <property type="term" value="F:DNA binding"/>
    <property type="evidence" value="ECO:0007669"/>
    <property type="project" value="UniProtKB-KW"/>
</dbReference>
<accession>A0A6A6H8X2</accession>
<feature type="region of interest" description="Disordered" evidence="7">
    <location>
        <begin position="121"/>
        <end position="167"/>
    </location>
</feature>
<dbReference type="Gene3D" id="2.30.31.10">
    <property type="entry name" value="Transcriptional Coactivator Pc4, Chain A"/>
    <property type="match status" value="1"/>
</dbReference>
<sequence length="167" mass="18919">MPSTASRKRAADQDTYEEDDFVENDDGRATKKSKRDKTSSGVSRASVRLGVQKDDDGLEYWELSKNRRVGISEFKGKRMINIREYYEKDGKSLPGKKGISLPIDQFTAFVEALPAIERVLRDKGETVPRPKFDDVGDDVEQDQKDDEEGSEEADDKKNFEATSDEDD</sequence>
<dbReference type="AlphaFoldDB" id="A0A6A6H8X2"/>
<evidence type="ECO:0000256" key="4">
    <source>
        <dbReference type="ARBA" id="ARBA00023125"/>
    </source>
</evidence>
<keyword evidence="4" id="KW-0238">DNA-binding</keyword>
<keyword evidence="5" id="KW-0804">Transcription</keyword>
<keyword evidence="6" id="KW-0539">Nucleus</keyword>
<reference evidence="9" key="1">
    <citation type="journal article" date="2020" name="Stud. Mycol.">
        <title>101 Dothideomycetes genomes: a test case for predicting lifestyles and emergence of pathogens.</title>
        <authorList>
            <person name="Haridas S."/>
            <person name="Albert R."/>
            <person name="Binder M."/>
            <person name="Bloem J."/>
            <person name="Labutti K."/>
            <person name="Salamov A."/>
            <person name="Andreopoulos B."/>
            <person name="Baker S."/>
            <person name="Barry K."/>
            <person name="Bills G."/>
            <person name="Bluhm B."/>
            <person name="Cannon C."/>
            <person name="Castanera R."/>
            <person name="Culley D."/>
            <person name="Daum C."/>
            <person name="Ezra D."/>
            <person name="Gonzalez J."/>
            <person name="Henrissat B."/>
            <person name="Kuo A."/>
            <person name="Liang C."/>
            <person name="Lipzen A."/>
            <person name="Lutzoni F."/>
            <person name="Magnuson J."/>
            <person name="Mondo S."/>
            <person name="Nolan M."/>
            <person name="Ohm R."/>
            <person name="Pangilinan J."/>
            <person name="Park H.-J."/>
            <person name="Ramirez L."/>
            <person name="Alfaro M."/>
            <person name="Sun H."/>
            <person name="Tritt A."/>
            <person name="Yoshinaga Y."/>
            <person name="Zwiers L.-H."/>
            <person name="Turgeon B."/>
            <person name="Goodwin S."/>
            <person name="Spatafora J."/>
            <person name="Crous P."/>
            <person name="Grigoriev I."/>
        </authorList>
    </citation>
    <scope>NUCLEOTIDE SEQUENCE</scope>
    <source>
        <strain evidence="9">Tuck. ex Michener</strain>
    </source>
</reference>
<evidence type="ECO:0000256" key="7">
    <source>
        <dbReference type="SAM" id="MobiDB-lite"/>
    </source>
</evidence>
<protein>
    <submittedName>
        <fullName evidence="9">PC4-domain-containing protein</fullName>
    </submittedName>
</protein>
<dbReference type="GO" id="GO:0003713">
    <property type="term" value="F:transcription coactivator activity"/>
    <property type="evidence" value="ECO:0007669"/>
    <property type="project" value="InterPro"/>
</dbReference>
<evidence type="ECO:0000256" key="1">
    <source>
        <dbReference type="ARBA" id="ARBA00004123"/>
    </source>
</evidence>
<dbReference type="InterPro" id="IPR045125">
    <property type="entry name" value="Sub1/Tcp4-like"/>
</dbReference>
<gene>
    <name evidence="9" type="ORF">EV356DRAFT_576937</name>
</gene>
<comment type="subcellular location">
    <subcellularLocation>
        <location evidence="1">Nucleus</location>
    </subcellularLocation>
</comment>
<evidence type="ECO:0000256" key="2">
    <source>
        <dbReference type="ARBA" id="ARBA00009001"/>
    </source>
</evidence>
<feature type="domain" description="Transcriptional coactivator p15 (PC4) C-terminal" evidence="8">
    <location>
        <begin position="61"/>
        <end position="112"/>
    </location>
</feature>
<proteinExistence type="inferred from homology"/>
<dbReference type="InterPro" id="IPR003173">
    <property type="entry name" value="PC4_C"/>
</dbReference>
<evidence type="ECO:0000256" key="6">
    <source>
        <dbReference type="ARBA" id="ARBA00023242"/>
    </source>
</evidence>
<keyword evidence="10" id="KW-1185">Reference proteome</keyword>
<keyword evidence="3" id="KW-0805">Transcription regulation</keyword>
<feature type="compositionally biased region" description="Acidic residues" evidence="7">
    <location>
        <begin position="14"/>
        <end position="24"/>
    </location>
</feature>
<evidence type="ECO:0000313" key="9">
    <source>
        <dbReference type="EMBL" id="KAF2234268.1"/>
    </source>
</evidence>
<evidence type="ECO:0000256" key="3">
    <source>
        <dbReference type="ARBA" id="ARBA00023015"/>
    </source>
</evidence>
<evidence type="ECO:0000259" key="8">
    <source>
        <dbReference type="Pfam" id="PF02229"/>
    </source>
</evidence>
<dbReference type="OrthoDB" id="2505440at2759"/>
<feature type="compositionally biased region" description="Basic and acidic residues" evidence="7">
    <location>
        <begin position="121"/>
        <end position="134"/>
    </location>
</feature>
<comment type="similarity">
    <text evidence="2">Belongs to the transcriptional coactivator PC4 family.</text>
</comment>
<dbReference type="Pfam" id="PF02229">
    <property type="entry name" value="PC4"/>
    <property type="match status" value="1"/>
</dbReference>
<dbReference type="Proteomes" id="UP000800092">
    <property type="component" value="Unassembled WGS sequence"/>
</dbReference>
<dbReference type="PANTHER" id="PTHR13215">
    <property type="entry name" value="RNA POLYMERASE II TRANSCRIPTIONAL COACTIVATOR"/>
    <property type="match status" value="1"/>
</dbReference>
<dbReference type="InterPro" id="IPR009044">
    <property type="entry name" value="ssDNA-bd_transcriptional_reg"/>
</dbReference>
<evidence type="ECO:0000313" key="10">
    <source>
        <dbReference type="Proteomes" id="UP000800092"/>
    </source>
</evidence>